<protein>
    <submittedName>
        <fullName evidence="1">Uncharacterized protein</fullName>
    </submittedName>
</protein>
<reference evidence="1" key="1">
    <citation type="submission" date="2021-08" db="EMBL/GenBank/DDBJ databases">
        <title>The first chromosome-level gecko genome reveals the dynamic sex chromosomes of Neotropical dwarf geckos (Sphaerodactylidae: Sphaerodactylus).</title>
        <authorList>
            <person name="Pinto B.J."/>
            <person name="Keating S.E."/>
            <person name="Gamble T."/>
        </authorList>
    </citation>
    <scope>NUCLEOTIDE SEQUENCE</scope>
    <source>
        <strain evidence="1">TG3544</strain>
    </source>
</reference>
<evidence type="ECO:0000313" key="1">
    <source>
        <dbReference type="EMBL" id="KAH8002432.1"/>
    </source>
</evidence>
<name>A0ACB8FB23_9SAUR</name>
<proteinExistence type="predicted"/>
<gene>
    <name evidence="1" type="ORF">K3G42_024434</name>
</gene>
<accession>A0ACB8FB23</accession>
<keyword evidence="2" id="KW-1185">Reference proteome</keyword>
<sequence>MSQPHFSLHSNLSLPVERYKNEGSSIRLCTSDFGDDAQVRIIKITFTIQNWMDLDFFNYQHNLLLSSGSESGSGVNWTGDLAQKMQQQQPCRIPQAPVGQGSDPAWASASCGEDPASSRWNGGQRQQRPTAWAQASPLPPQREAEQADSSWAQLFSLWRGEKRRPALTCCFRENPIHSSRPELWQCRHEVQLPFGQGRHLPVAAGTEPGAFSPPLLQQGAAARAGRRSSKAFRGCREQFRLAIA</sequence>
<organism evidence="1 2">
    <name type="scientific">Sphaerodactylus townsendi</name>
    <dbReference type="NCBI Taxonomy" id="933632"/>
    <lineage>
        <taxon>Eukaryota</taxon>
        <taxon>Metazoa</taxon>
        <taxon>Chordata</taxon>
        <taxon>Craniata</taxon>
        <taxon>Vertebrata</taxon>
        <taxon>Euteleostomi</taxon>
        <taxon>Lepidosauria</taxon>
        <taxon>Squamata</taxon>
        <taxon>Bifurcata</taxon>
        <taxon>Gekkota</taxon>
        <taxon>Sphaerodactylidae</taxon>
        <taxon>Sphaerodactylus</taxon>
    </lineage>
</organism>
<evidence type="ECO:0000313" key="2">
    <source>
        <dbReference type="Proteomes" id="UP000827872"/>
    </source>
</evidence>
<dbReference type="EMBL" id="CM037621">
    <property type="protein sequence ID" value="KAH8002432.1"/>
    <property type="molecule type" value="Genomic_DNA"/>
</dbReference>
<comment type="caution">
    <text evidence="1">The sequence shown here is derived from an EMBL/GenBank/DDBJ whole genome shotgun (WGS) entry which is preliminary data.</text>
</comment>
<dbReference type="Proteomes" id="UP000827872">
    <property type="component" value="Linkage Group LG08"/>
</dbReference>